<accession>A0A9R0SDS2</accession>
<dbReference type="EMBL" id="LT934117">
    <property type="protein sequence ID" value="VAH93494.1"/>
    <property type="molecule type" value="Genomic_DNA"/>
</dbReference>
<reference evidence="1 2" key="1">
    <citation type="submission" date="2017-09" db="EMBL/GenBank/DDBJ databases">
        <authorList>
            <consortium name="International Durum Wheat Genome Sequencing Consortium (IDWGSC)"/>
            <person name="Milanesi L."/>
        </authorList>
    </citation>
    <scope>NUCLEOTIDE SEQUENCE [LARGE SCALE GENOMIC DNA]</scope>
    <source>
        <strain evidence="2">cv. Svevo</strain>
    </source>
</reference>
<sequence length="106" mass="11391">MVVHLLLSLLHSLGIVSVLLLWGFSRFPLPVEAAGPGPGPHRICLDPRRRHGPFVGGMGAICLTRLVGYKMMSVICKNLGTIYVVFGSLVLGLFEKDSQGGASKDF</sequence>
<dbReference type="Gramene" id="TRITD4Av1G161560.3">
    <property type="protein sequence ID" value="TRITD4Av1G161560.3"/>
    <property type="gene ID" value="TRITD4Av1G161560"/>
</dbReference>
<protein>
    <submittedName>
        <fullName evidence="1">Uncharacterized protein</fullName>
    </submittedName>
</protein>
<proteinExistence type="predicted"/>
<dbReference type="Proteomes" id="UP000324705">
    <property type="component" value="Chromosome 4A"/>
</dbReference>
<gene>
    <name evidence="1" type="ORF">TRITD_4Av1G161560</name>
</gene>
<evidence type="ECO:0000313" key="2">
    <source>
        <dbReference type="Proteomes" id="UP000324705"/>
    </source>
</evidence>
<keyword evidence="2" id="KW-1185">Reference proteome</keyword>
<dbReference type="AlphaFoldDB" id="A0A9R0SDS2"/>
<organism evidence="1 2">
    <name type="scientific">Triticum turgidum subsp. durum</name>
    <name type="common">Durum wheat</name>
    <name type="synonym">Triticum durum</name>
    <dbReference type="NCBI Taxonomy" id="4567"/>
    <lineage>
        <taxon>Eukaryota</taxon>
        <taxon>Viridiplantae</taxon>
        <taxon>Streptophyta</taxon>
        <taxon>Embryophyta</taxon>
        <taxon>Tracheophyta</taxon>
        <taxon>Spermatophyta</taxon>
        <taxon>Magnoliopsida</taxon>
        <taxon>Liliopsida</taxon>
        <taxon>Poales</taxon>
        <taxon>Poaceae</taxon>
        <taxon>BOP clade</taxon>
        <taxon>Pooideae</taxon>
        <taxon>Triticodae</taxon>
        <taxon>Triticeae</taxon>
        <taxon>Triticinae</taxon>
        <taxon>Triticum</taxon>
    </lineage>
</organism>
<evidence type="ECO:0000313" key="1">
    <source>
        <dbReference type="EMBL" id="VAH93494.1"/>
    </source>
</evidence>
<name>A0A9R0SDS2_TRITD</name>